<feature type="compositionally biased region" description="Basic residues" evidence="1">
    <location>
        <begin position="34"/>
        <end position="43"/>
    </location>
</feature>
<evidence type="ECO:0000313" key="3">
    <source>
        <dbReference type="Proteomes" id="UP001309876"/>
    </source>
</evidence>
<gene>
    <name evidence="2" type="ORF">LTR05_008454</name>
</gene>
<dbReference type="AlphaFoldDB" id="A0AAN7QCJ0"/>
<feature type="region of interest" description="Disordered" evidence="1">
    <location>
        <begin position="1"/>
        <end position="112"/>
    </location>
</feature>
<accession>A0AAN7QCJ0</accession>
<organism evidence="2 3">
    <name type="scientific">Lithohypha guttulata</name>
    <dbReference type="NCBI Taxonomy" id="1690604"/>
    <lineage>
        <taxon>Eukaryota</taxon>
        <taxon>Fungi</taxon>
        <taxon>Dikarya</taxon>
        <taxon>Ascomycota</taxon>
        <taxon>Pezizomycotina</taxon>
        <taxon>Eurotiomycetes</taxon>
        <taxon>Chaetothyriomycetidae</taxon>
        <taxon>Chaetothyriales</taxon>
        <taxon>Trichomeriaceae</taxon>
        <taxon>Lithohypha</taxon>
    </lineage>
</organism>
<proteinExistence type="predicted"/>
<reference evidence="2 3" key="1">
    <citation type="submission" date="2023-08" db="EMBL/GenBank/DDBJ databases">
        <title>Black Yeasts Isolated from many extreme environments.</title>
        <authorList>
            <person name="Coleine C."/>
            <person name="Stajich J.E."/>
            <person name="Selbmann L."/>
        </authorList>
    </citation>
    <scope>NUCLEOTIDE SEQUENCE [LARGE SCALE GENOMIC DNA]</scope>
    <source>
        <strain evidence="2 3">CCFEE 5910</strain>
    </source>
</reference>
<feature type="compositionally biased region" description="Polar residues" evidence="1">
    <location>
        <begin position="49"/>
        <end position="58"/>
    </location>
</feature>
<feature type="compositionally biased region" description="Basic and acidic residues" evidence="1">
    <location>
        <begin position="59"/>
        <end position="77"/>
    </location>
</feature>
<feature type="compositionally biased region" description="Low complexity" evidence="1">
    <location>
        <begin position="132"/>
        <end position="148"/>
    </location>
</feature>
<keyword evidence="3" id="KW-1185">Reference proteome</keyword>
<comment type="caution">
    <text evidence="2">The sequence shown here is derived from an EMBL/GenBank/DDBJ whole genome shotgun (WGS) entry which is preliminary data.</text>
</comment>
<feature type="compositionally biased region" description="Basic and acidic residues" evidence="1">
    <location>
        <begin position="1"/>
        <end position="11"/>
    </location>
</feature>
<evidence type="ECO:0000313" key="2">
    <source>
        <dbReference type="EMBL" id="KAK5080749.1"/>
    </source>
</evidence>
<protein>
    <submittedName>
        <fullName evidence="2">Uncharacterized protein</fullName>
    </submittedName>
</protein>
<feature type="region of interest" description="Disordered" evidence="1">
    <location>
        <begin position="124"/>
        <end position="164"/>
    </location>
</feature>
<sequence>MTRQERQEKLPSHQRGSTQQRSVEDRAAKQQQLKAKKSVRHSRVHEQKSTGGTVSQKCDGQELTREQEKKASAEFSKRRTVTPEVKARRASEKAARVERRAEREALGVRTKGDSVTLEAALAAERRREDAARSAAQAAFRNAANSGAREASDGRQKRGKGKKTH</sequence>
<name>A0AAN7QCJ0_9EURO</name>
<feature type="compositionally biased region" description="Basic and acidic residues" evidence="1">
    <location>
        <begin position="85"/>
        <end position="112"/>
    </location>
</feature>
<dbReference type="Proteomes" id="UP001309876">
    <property type="component" value="Unassembled WGS sequence"/>
</dbReference>
<evidence type="ECO:0000256" key="1">
    <source>
        <dbReference type="SAM" id="MobiDB-lite"/>
    </source>
</evidence>
<dbReference type="EMBL" id="JAVRRJ010000012">
    <property type="protein sequence ID" value="KAK5080749.1"/>
    <property type="molecule type" value="Genomic_DNA"/>
</dbReference>